<reference evidence="1 2" key="1">
    <citation type="submission" date="2016-10" db="EMBL/GenBank/DDBJ databases">
        <title>Draft genome sequences of four alkaliphilic bacteria belonging to the Anaerobacillus genus.</title>
        <authorList>
            <person name="Bassil N.M."/>
            <person name="Lloyd J.R."/>
        </authorList>
    </citation>
    <scope>NUCLEOTIDE SEQUENCE [LARGE SCALE GENOMIC DNA]</scope>
    <source>
        <strain evidence="1 2">DSM 18345</strain>
    </source>
</reference>
<evidence type="ECO:0000313" key="2">
    <source>
        <dbReference type="Proteomes" id="UP000179524"/>
    </source>
</evidence>
<dbReference type="AlphaFoldDB" id="A0A1S2LX47"/>
<name>A0A1S2LX47_9BACI</name>
<accession>A0A1S2LX47</accession>
<gene>
    <name evidence="1" type="ORF">BKP37_04465</name>
</gene>
<evidence type="ECO:0000313" key="1">
    <source>
        <dbReference type="EMBL" id="OIJ16916.1"/>
    </source>
</evidence>
<proteinExistence type="predicted"/>
<dbReference type="OrthoDB" id="2878733at2"/>
<keyword evidence="2" id="KW-1185">Reference proteome</keyword>
<dbReference type="RefSeq" id="WP_071308477.1">
    <property type="nucleotide sequence ID" value="NZ_MLQR01000002.1"/>
</dbReference>
<comment type="caution">
    <text evidence="1">The sequence shown here is derived from an EMBL/GenBank/DDBJ whole genome shotgun (WGS) entry which is preliminary data.</text>
</comment>
<sequence length="78" mass="9253">MHTKKTVKYVCEKYPSGNTYYFKQEIITHDCWDNLDSLSWSAPRPISKATYLKQKKAGYKTEMKFINKLPAKVYQLKK</sequence>
<dbReference type="Proteomes" id="UP000179524">
    <property type="component" value="Unassembled WGS sequence"/>
</dbReference>
<protein>
    <submittedName>
        <fullName evidence="1">Uncharacterized protein</fullName>
    </submittedName>
</protein>
<dbReference type="EMBL" id="MLQR01000002">
    <property type="protein sequence ID" value="OIJ16916.1"/>
    <property type="molecule type" value="Genomic_DNA"/>
</dbReference>
<organism evidence="1 2">
    <name type="scientific">Anaerobacillus alkalilacustris</name>
    <dbReference type="NCBI Taxonomy" id="393763"/>
    <lineage>
        <taxon>Bacteria</taxon>
        <taxon>Bacillati</taxon>
        <taxon>Bacillota</taxon>
        <taxon>Bacilli</taxon>
        <taxon>Bacillales</taxon>
        <taxon>Bacillaceae</taxon>
        <taxon>Anaerobacillus</taxon>
    </lineage>
</organism>